<evidence type="ECO:0000313" key="1">
    <source>
        <dbReference type="EMBL" id="KHK63858.1"/>
    </source>
</evidence>
<dbReference type="AlphaFoldDB" id="A0A0B1Z3E1"/>
<dbReference type="Proteomes" id="UP000030949">
    <property type="component" value="Unassembled WGS sequence"/>
</dbReference>
<gene>
    <name evidence="1" type="ORF">JZ00_14305</name>
</gene>
<reference evidence="2" key="1">
    <citation type="submission" date="2015-03" db="EMBL/GenBank/DDBJ databases">
        <title>Pseudomonas frederiksbergensis hydrocarbon degrader.</title>
        <authorList>
            <person name="Brown L.M."/>
            <person name="Ruiz O.N."/>
            <person name="Mueller S."/>
            <person name="Gunasekera T.S."/>
        </authorList>
    </citation>
    <scope>NUCLEOTIDE SEQUENCE [LARGE SCALE GENOMIC DNA]</scope>
    <source>
        <strain evidence="2">SI8</strain>
    </source>
</reference>
<organism evidence="1 2">
    <name type="scientific">Pseudomonas frederiksbergensis</name>
    <dbReference type="NCBI Taxonomy" id="104087"/>
    <lineage>
        <taxon>Bacteria</taxon>
        <taxon>Pseudomonadati</taxon>
        <taxon>Pseudomonadota</taxon>
        <taxon>Gammaproteobacteria</taxon>
        <taxon>Pseudomonadales</taxon>
        <taxon>Pseudomonadaceae</taxon>
        <taxon>Pseudomonas</taxon>
    </lineage>
</organism>
<accession>A0A0B1Z3E1</accession>
<proteinExistence type="predicted"/>
<evidence type="ECO:0000313" key="2">
    <source>
        <dbReference type="Proteomes" id="UP000030949"/>
    </source>
</evidence>
<dbReference type="RefSeq" id="WP_039591952.1">
    <property type="nucleotide sequence ID" value="NZ_JQGJ02000008.1"/>
</dbReference>
<name>A0A0B1Z3E1_9PSED</name>
<protein>
    <submittedName>
        <fullName evidence="1">Uncharacterized protein</fullName>
    </submittedName>
</protein>
<dbReference type="OrthoDB" id="6954997at2"/>
<comment type="caution">
    <text evidence="1">The sequence shown here is derived from an EMBL/GenBank/DDBJ whole genome shotgun (WGS) entry which is preliminary data.</text>
</comment>
<dbReference type="EMBL" id="JQGJ01000008">
    <property type="protein sequence ID" value="KHK63858.1"/>
    <property type="molecule type" value="Genomic_DNA"/>
</dbReference>
<sequence length="65" mass="7807">MKKMYWILRAALYMRSVMGWWKPTDLVFCWKTGAIIYDNYEYEGRLSEIGEPAEEMAEELSCWSE</sequence>